<dbReference type="GO" id="GO:0016020">
    <property type="term" value="C:membrane"/>
    <property type="evidence" value="ECO:0007669"/>
    <property type="project" value="Ensembl"/>
</dbReference>
<feature type="region of interest" description="Disordered" evidence="3">
    <location>
        <begin position="88"/>
        <end position="110"/>
    </location>
</feature>
<dbReference type="GO" id="GO:0008284">
    <property type="term" value="P:positive regulation of cell population proliferation"/>
    <property type="evidence" value="ECO:0007669"/>
    <property type="project" value="Ensembl"/>
</dbReference>
<evidence type="ECO:0000313" key="5">
    <source>
        <dbReference type="Proteomes" id="UP000694398"/>
    </source>
</evidence>
<feature type="coiled-coil region" evidence="2">
    <location>
        <begin position="304"/>
        <end position="331"/>
    </location>
</feature>
<dbReference type="GeneTree" id="ENSGT00940000160497"/>
<protein>
    <submittedName>
        <fullName evidence="4">Cell cycle progression 1</fullName>
    </submittedName>
</protein>
<dbReference type="GO" id="GO:0045787">
    <property type="term" value="P:positive regulation of cell cycle"/>
    <property type="evidence" value="ECO:0007669"/>
    <property type="project" value="Ensembl"/>
</dbReference>
<evidence type="ECO:0000256" key="1">
    <source>
        <dbReference type="ARBA" id="ARBA00023054"/>
    </source>
</evidence>
<name>A0A8C2V9H4_CHILA</name>
<reference evidence="4" key="2">
    <citation type="submission" date="2025-09" db="UniProtKB">
        <authorList>
            <consortium name="Ensembl"/>
        </authorList>
    </citation>
    <scope>IDENTIFICATION</scope>
</reference>
<evidence type="ECO:0000256" key="3">
    <source>
        <dbReference type="SAM" id="MobiDB-lite"/>
    </source>
</evidence>
<keyword evidence="5" id="KW-1185">Reference proteome</keyword>
<feature type="region of interest" description="Disordered" evidence="3">
    <location>
        <begin position="142"/>
        <end position="172"/>
    </location>
</feature>
<dbReference type="Ensembl" id="ENSCLAT00000012379.1">
    <property type="protein sequence ID" value="ENSCLAP00000012237.1"/>
    <property type="gene ID" value="ENSCLAG00000008443.1"/>
</dbReference>
<feature type="compositionally biased region" description="Low complexity" evidence="3">
    <location>
        <begin position="1"/>
        <end position="11"/>
    </location>
</feature>
<dbReference type="PANTHER" id="PTHR28638:SF2">
    <property type="entry name" value="CELL CYCLE PROGRESSION PROTEIN 1"/>
    <property type="match status" value="1"/>
</dbReference>
<accession>A0A8C2V9H4</accession>
<sequence>MSESSGDSDSSCGWTIVSHEGSHTEMVTPPITNAEGCEPSLEAPSREQAELQELQGESVQDGTSLGGEIADLAFETEEEKLREDNVCFGTASDDSDIVTLEPPKLGETGIQDMVTAEEARGLEDFSMGSSSSSRYTFCQPEAALSAQHSEERSSSEQDEPGQQRSPALRRRRARRRAAALAAEWEERDPGPWAEPPRRQCGRGLGACMALALVVVAVSVGLGRFYGTIQSQRQQQLGQKTPEVAANDMKRYLHKHPQELEPPLDARPLKEMLRQYRLLTTAEKKSLEIGKKRLATQNYHLRGSLEKRARAMGSLQEEVQKLREQVRILEEEGTGPELILENQKLKQYLEDAKQKGHWLLSQRESLLAETQVLRSELERAQKVAASLRKEILQRQPGQWQAQPGSPQEEEVALLRERVSELEQKLSFEQQRSYLWERLYIEAKDQHGKPDAGKQKASRGHHRAKSKSKETLLGTVKETFDAMKNSTKEFVRHHKEKIKQAKEAVKENLKKFSESVKSTFRHFKDTTKTIFDKQGNKRFGATKETGTEKKKPVFSDCSHPQCKAPSPNHKPRGPSTQRDQRRGQPARQQEARRAPSIYEGSTAYGWQGHCRSSREAAGHTFESAQQESFSPCNTVVNPVLIGEFRQVIRTYLLKELGTFHHWEELNEFINQFVVNNLFSNHRKIFADFVNDVKEYLKSMKEYQAESGTFEKLDGYICRHVAGSSPAPHRPSQPDKKQRMVNVENSRHQKRAEAPSAAAL</sequence>
<proteinExistence type="predicted"/>
<feature type="region of interest" description="Disordered" evidence="3">
    <location>
        <begin position="721"/>
        <end position="757"/>
    </location>
</feature>
<evidence type="ECO:0000313" key="4">
    <source>
        <dbReference type="Ensembl" id="ENSCLAP00000012237.1"/>
    </source>
</evidence>
<reference evidence="4" key="1">
    <citation type="submission" date="2025-08" db="UniProtKB">
        <authorList>
            <consortium name="Ensembl"/>
        </authorList>
    </citation>
    <scope>IDENTIFICATION</scope>
</reference>
<dbReference type="InterPro" id="IPR051990">
    <property type="entry name" value="CCPG1/PBIP1"/>
</dbReference>
<feature type="region of interest" description="Disordered" evidence="3">
    <location>
        <begin position="444"/>
        <end position="467"/>
    </location>
</feature>
<dbReference type="OMA" id="LDAFHHW"/>
<dbReference type="Proteomes" id="UP000694398">
    <property type="component" value="Unassembled WGS sequence"/>
</dbReference>
<dbReference type="GO" id="GO:0045944">
    <property type="term" value="P:positive regulation of transcription by RNA polymerase II"/>
    <property type="evidence" value="ECO:0007669"/>
    <property type="project" value="Ensembl"/>
</dbReference>
<feature type="compositionally biased region" description="Basic residues" evidence="3">
    <location>
        <begin position="454"/>
        <end position="464"/>
    </location>
</feature>
<dbReference type="AlphaFoldDB" id="A0A8C2V9H4"/>
<evidence type="ECO:0000256" key="2">
    <source>
        <dbReference type="SAM" id="Coils"/>
    </source>
</evidence>
<organism evidence="4 5">
    <name type="scientific">Chinchilla lanigera</name>
    <name type="common">Long-tailed chinchilla</name>
    <name type="synonym">Chinchilla villidera</name>
    <dbReference type="NCBI Taxonomy" id="34839"/>
    <lineage>
        <taxon>Eukaryota</taxon>
        <taxon>Metazoa</taxon>
        <taxon>Chordata</taxon>
        <taxon>Craniata</taxon>
        <taxon>Vertebrata</taxon>
        <taxon>Euteleostomi</taxon>
        <taxon>Mammalia</taxon>
        <taxon>Eutheria</taxon>
        <taxon>Euarchontoglires</taxon>
        <taxon>Glires</taxon>
        <taxon>Rodentia</taxon>
        <taxon>Hystricomorpha</taxon>
        <taxon>Chinchillidae</taxon>
        <taxon>Chinchilla</taxon>
    </lineage>
</organism>
<dbReference type="PANTHER" id="PTHR28638">
    <property type="entry name" value="CELL CYCLE PROGRESSION PROTEIN 1"/>
    <property type="match status" value="1"/>
</dbReference>
<keyword evidence="1 2" id="KW-0175">Coiled coil</keyword>
<gene>
    <name evidence="4" type="primary">CCPG1</name>
</gene>
<feature type="coiled-coil region" evidence="2">
    <location>
        <begin position="362"/>
        <end position="430"/>
    </location>
</feature>
<feature type="region of interest" description="Disordered" evidence="3">
    <location>
        <begin position="1"/>
        <end position="30"/>
    </location>
</feature>
<feature type="region of interest" description="Disordered" evidence="3">
    <location>
        <begin position="539"/>
        <end position="593"/>
    </location>
</feature>